<dbReference type="CDD" id="cd22249">
    <property type="entry name" value="UDM1_RNF168_RNF169-like"/>
    <property type="match status" value="1"/>
</dbReference>
<dbReference type="InterPro" id="IPR036034">
    <property type="entry name" value="PDZ_sf"/>
</dbReference>
<feature type="compositionally biased region" description="Basic and acidic residues" evidence="1">
    <location>
        <begin position="1999"/>
        <end position="2020"/>
    </location>
</feature>
<dbReference type="Pfam" id="PF00595">
    <property type="entry name" value="PDZ"/>
    <property type="match status" value="1"/>
</dbReference>
<feature type="compositionally biased region" description="Polar residues" evidence="1">
    <location>
        <begin position="2116"/>
        <end position="2139"/>
    </location>
</feature>
<dbReference type="InterPro" id="IPR037977">
    <property type="entry name" value="CBD_Afadin"/>
</dbReference>
<dbReference type="PANTHER" id="PTHR10398:SF2">
    <property type="entry name" value="AFADIN"/>
    <property type="match status" value="1"/>
</dbReference>
<dbReference type="GO" id="GO:0005912">
    <property type="term" value="C:adherens junction"/>
    <property type="evidence" value="ECO:0007669"/>
    <property type="project" value="TreeGrafter"/>
</dbReference>
<feature type="compositionally biased region" description="Low complexity" evidence="1">
    <location>
        <begin position="1907"/>
        <end position="1925"/>
    </location>
</feature>
<feature type="compositionally biased region" description="Polar residues" evidence="1">
    <location>
        <begin position="1542"/>
        <end position="1586"/>
    </location>
</feature>
<feature type="compositionally biased region" description="Basic and acidic residues" evidence="1">
    <location>
        <begin position="1415"/>
        <end position="1427"/>
    </location>
</feature>
<dbReference type="InterPro" id="IPR000253">
    <property type="entry name" value="FHA_dom"/>
</dbReference>
<gene>
    <name evidence="4" type="ORF">GWI33_017292</name>
</gene>
<dbReference type="SMART" id="SM01132">
    <property type="entry name" value="DIL"/>
    <property type="match status" value="1"/>
</dbReference>
<dbReference type="InterPro" id="IPR028842">
    <property type="entry name" value="Afadin"/>
</dbReference>
<feature type="region of interest" description="Disordered" evidence="1">
    <location>
        <begin position="2248"/>
        <end position="2267"/>
    </location>
</feature>
<dbReference type="Proteomes" id="UP000625711">
    <property type="component" value="Unassembled WGS sequence"/>
</dbReference>
<feature type="compositionally biased region" description="Polar residues" evidence="1">
    <location>
        <begin position="1892"/>
        <end position="1906"/>
    </location>
</feature>
<feature type="region of interest" description="Disordered" evidence="1">
    <location>
        <begin position="2277"/>
        <end position="2311"/>
    </location>
</feature>
<name>A0A834I024_RHYFE</name>
<dbReference type="InterPro" id="IPR002710">
    <property type="entry name" value="Dilute_dom"/>
</dbReference>
<dbReference type="SUPFAM" id="SSF49879">
    <property type="entry name" value="SMAD/FHA domain"/>
    <property type="match status" value="1"/>
</dbReference>
<feature type="compositionally biased region" description="Low complexity" evidence="1">
    <location>
        <begin position="2080"/>
        <end position="2098"/>
    </location>
</feature>
<feature type="compositionally biased region" description="Low complexity" evidence="1">
    <location>
        <begin position="1465"/>
        <end position="1477"/>
    </location>
</feature>
<feature type="region of interest" description="Disordered" evidence="1">
    <location>
        <begin position="1"/>
        <end position="28"/>
    </location>
</feature>
<feature type="region of interest" description="Disordered" evidence="1">
    <location>
        <begin position="1514"/>
        <end position="1723"/>
    </location>
</feature>
<protein>
    <recommendedName>
        <fullName evidence="6">Afadin</fullName>
    </recommendedName>
</protein>
<evidence type="ECO:0000256" key="1">
    <source>
        <dbReference type="SAM" id="MobiDB-lite"/>
    </source>
</evidence>
<feature type="region of interest" description="Disordered" evidence="1">
    <location>
        <begin position="2213"/>
        <end position="2240"/>
    </location>
</feature>
<feature type="compositionally biased region" description="Basic and acidic residues" evidence="1">
    <location>
        <begin position="1697"/>
        <end position="1708"/>
    </location>
</feature>
<feature type="region of interest" description="Disordered" evidence="1">
    <location>
        <begin position="1415"/>
        <end position="1489"/>
    </location>
</feature>
<feature type="compositionally biased region" description="Basic and acidic residues" evidence="1">
    <location>
        <begin position="2284"/>
        <end position="2299"/>
    </location>
</feature>
<dbReference type="SUPFAM" id="SSF50156">
    <property type="entry name" value="PDZ domain-like"/>
    <property type="match status" value="1"/>
</dbReference>
<feature type="compositionally biased region" description="Polar residues" evidence="1">
    <location>
        <begin position="1514"/>
        <end position="1523"/>
    </location>
</feature>
<feature type="region of interest" description="Disordered" evidence="1">
    <location>
        <begin position="1892"/>
        <end position="2022"/>
    </location>
</feature>
<feature type="region of interest" description="Disordered" evidence="1">
    <location>
        <begin position="142"/>
        <end position="211"/>
    </location>
</feature>
<evidence type="ECO:0000259" key="3">
    <source>
        <dbReference type="PROSITE" id="PS51126"/>
    </source>
</evidence>
<sequence length="2311" mass="258463">MFHVRRRPADCAPRKRKKKPGALSGVRGEQRGDVPLLVELGPDGQTAHLGDANKTIRLVNEMMEVGSANGIALQLYAPHIQPRHCVITNAEGVTSLTPCHADAHTFVNGQRIHQTTILTHGSLVKFGNSNTYRFLDPTQEERTRHPLGNLDNQARIYESRSPRALSPTQASGSRENIETTFDIDGNVETVSTHSGAREDNRSLGSDSRSENRLSDMARFPRGQDPILPAVLEFPEEHQEQFLARAITHLDVTTPTFRLAPAYTLYLCARYRASTHYRPELTPTERAHKLTLLLQHAAMLIRHTVQDRSTESTSQAFWLANASELLHFLKSDRHVSAFSLQAQDTLADAVRLSFKNLVACLTDELNSAMNYLMSVTGDDHPREVINILSGAMNLLRKCRVNAALTIQLFSQLFHWISAKALSNVISNSNLCTRNFGHKLANRLRNLQAWAESQGLELAAECHLAKIVQCSHLLQASKYTPEDLANLSAACFKLNSMQLGALLMQYKAEPGEKIASPSLLEQAAKAAESVADELARAEGREVTLYEDPAPPLQLLLPEDGFSCDVVQGVPPGLADFLIPLQTAGLCRLAAQPTSSGHWTVYMNAPRPPSVLSATQPEVQVIRLHKAGGGMGLSIVAAKGAGQERLGIYIKSVVPGGAADKDGRLAAGDQLLSVDGQSLLGITQEKAAEFLVRTGSVVTLEVAKGGAVYHGLATLLQQPSPTPHRASIPDSNYYDTQLYYNYKSPVGSNESLYSQPGRKIYTPPVNKPKNNVFFNSDDSLFKTEKRKFVIPRIEIQSDEPVFNLQVTDFSEPKPKNITLSYDETGHNMKTEKVEEYCAKPKTKAQEFAQSKSFSIDVNRSCVDISSISETDKFLSIGTKRLARQRATSTSMMDLSSSTSSINSCIYESNLDLSQIDPDTPLKHWKSPFEIRHAKDLERDSKSTSDPVLNRHKYLVSNRSKSVSEENLTDKLTEYERLEILKLLHDWSLNGSESKSDFNMDLSKARSLDNLDSLDDSINHKFKKISQKYNSEPDLSPKSYRKLNGGDDELIVLGKYSSESKIASTVLEDDFLHKCKYRNCIFNVDFKPKTSEHHQSVDKTTNQTTKLKGILKNSSERLQTSNESLKENKNTECLNNIVNLQKNKPKLNFDNRRYSEIIETNKPINGELIRCDSLERLTQMRKHKKFPESYIVTRKGSIKNQKLRSGENGSRPKSPKVVVLRKKYMPKTWKSCSDIKQKKPVKKCCRYAKKTCPIMKNCGDSPRKTRKVQSCASINQDDVIEGMKVEFPSPKRYLRTRLAQEFPADSNWRMRALPGPRISEEFDDNFSQDFLDKSKQTIARKATVRPFLKQYSLQENSKCCTSCPLPSTRRYTSQDPFLMTPPAEEDVAFGAQPFAARLDAGISLIPGSAYLVHRPRRMSERDLPSRVDSERSIPSSKSVPALHQIHSPNQDPPRTPGGQTSNFLVDGYSRTSSNNSINTNNLHGGVQNGPAALRSRSTHNLNQQDAGFYQNLSVYRNKMPSPQQLGDRTSALRSSQNSLQSSITSPPNSQRPSSAYYPTNQTPNFNRPNLHQSIPNLKSPPSMQRLQQGEESGRLSGSYPNMGGQGQQYYGQHPAYTPGQQPPYQRQGNQQNYQGPGSDDLNRSQYGSPYSNSNQPYPSPTHSGNPNYTQANNIQNNYSHTMPHQLHGSSNLPPNLNSSNKMEDRGDSRMDQRSYANTNPGGLLREDIYRQAQTNKHEEMMRYPSTNNVRISEAQIQSSRGNEDLNRHQEIRTSKSEDMLKHHHQGEMMRYASSGNIRAHDLNQPLRPSQDHMHQHRMNNDDRSLRGGQAKLVEMGEEVRRRQQQQQSQARLMNQTYSPQQMQHNAYYQQQQHYYNTQMAQSMQNLSINPTYQNQQPLTQASSGYNQHYPQSAAQQATYQTTTNSTYYSGHGPTSPSYRPQNMNQKTPKRTDSPPALPPTSTHPLYSPTAQGDSSSTIYTASNQDPPKMAFYPATPSTTNSKPPRDPWAREEQERQQEARREAARQWQEQQIKELISLPYRTSQQEEQLRALQLEREFQRRAQEAAGEDDEDTEKESPSPQMPQPVSSQTVISTVPSTTVSSKQEPSQVPPTSILKPGGVNTNQIPPVINSQREVLSTNQGPISPTETTAPPPPERGSSFAVMSMRAKDGVGKRVSFDPVSTQNNVQQTPQIPTSLPVEESVREDPNSFIMQAESMLASPTTPNEASPNVATATPGVIGAQEVYRDPRARRLAEQQKKNMNENSPVPEKLSFKEKMKMFAMETGEQGTPKDKSKISRAQREIDNLGTAPSSGMVH</sequence>
<dbReference type="Gene3D" id="2.60.200.20">
    <property type="match status" value="1"/>
</dbReference>
<feature type="region of interest" description="Disordered" evidence="1">
    <location>
        <begin position="2056"/>
        <end position="2154"/>
    </location>
</feature>
<accession>A0A834I024</accession>
<evidence type="ECO:0000313" key="5">
    <source>
        <dbReference type="Proteomes" id="UP000625711"/>
    </source>
</evidence>
<feature type="compositionally biased region" description="Low complexity" evidence="1">
    <location>
        <begin position="1685"/>
        <end position="1696"/>
    </location>
</feature>
<dbReference type="InterPro" id="IPR008984">
    <property type="entry name" value="SMAD_FHA_dom_sf"/>
</dbReference>
<dbReference type="Gene3D" id="2.30.42.10">
    <property type="match status" value="1"/>
</dbReference>
<proteinExistence type="predicted"/>
<dbReference type="CDD" id="cd06789">
    <property type="entry name" value="PDZ_AFDN-like"/>
    <property type="match status" value="1"/>
</dbReference>
<dbReference type="Pfam" id="PF00498">
    <property type="entry name" value="FHA"/>
    <property type="match status" value="1"/>
</dbReference>
<evidence type="ECO:0008006" key="6">
    <source>
        <dbReference type="Google" id="ProtNLM"/>
    </source>
</evidence>
<reference evidence="4" key="1">
    <citation type="submission" date="2020-08" db="EMBL/GenBank/DDBJ databases">
        <title>Genome sequencing and assembly of the red palm weevil Rhynchophorus ferrugineus.</title>
        <authorList>
            <person name="Dias G.B."/>
            <person name="Bergman C.M."/>
            <person name="Manee M."/>
        </authorList>
    </citation>
    <scope>NUCLEOTIDE SEQUENCE</scope>
    <source>
        <strain evidence="4">AA-2017</strain>
        <tissue evidence="4">Whole larva</tissue>
    </source>
</reference>
<feature type="compositionally biased region" description="Low complexity" evidence="1">
    <location>
        <begin position="1603"/>
        <end position="1633"/>
    </location>
</feature>
<feature type="compositionally biased region" description="Polar residues" evidence="1">
    <location>
        <begin position="1955"/>
        <end position="1981"/>
    </location>
</feature>
<dbReference type="Pfam" id="PF01843">
    <property type="entry name" value="DIL"/>
    <property type="match status" value="1"/>
</dbReference>
<dbReference type="GO" id="GO:0032880">
    <property type="term" value="P:regulation of protein localization"/>
    <property type="evidence" value="ECO:0007669"/>
    <property type="project" value="TreeGrafter"/>
</dbReference>
<dbReference type="SMART" id="SM00228">
    <property type="entry name" value="PDZ"/>
    <property type="match status" value="1"/>
</dbReference>
<feature type="domain" description="PDZ" evidence="2">
    <location>
        <begin position="618"/>
        <end position="703"/>
    </location>
</feature>
<feature type="compositionally biased region" description="Polar residues" evidence="1">
    <location>
        <begin position="1928"/>
        <end position="1942"/>
    </location>
</feature>
<dbReference type="EMBL" id="JAACXV010014195">
    <property type="protein sequence ID" value="KAF7269676.1"/>
    <property type="molecule type" value="Genomic_DNA"/>
</dbReference>
<organism evidence="4 5">
    <name type="scientific">Rhynchophorus ferrugineus</name>
    <name type="common">Red palm weevil</name>
    <name type="synonym">Curculio ferrugineus</name>
    <dbReference type="NCBI Taxonomy" id="354439"/>
    <lineage>
        <taxon>Eukaryota</taxon>
        <taxon>Metazoa</taxon>
        <taxon>Ecdysozoa</taxon>
        <taxon>Arthropoda</taxon>
        <taxon>Hexapoda</taxon>
        <taxon>Insecta</taxon>
        <taxon>Pterygota</taxon>
        <taxon>Neoptera</taxon>
        <taxon>Endopterygota</taxon>
        <taxon>Coleoptera</taxon>
        <taxon>Polyphaga</taxon>
        <taxon>Cucujiformia</taxon>
        <taxon>Curculionidae</taxon>
        <taxon>Dryophthorinae</taxon>
        <taxon>Rhynchophorus</taxon>
    </lineage>
</organism>
<dbReference type="CDD" id="cd22711">
    <property type="entry name" value="FHA_AFDN"/>
    <property type="match status" value="1"/>
</dbReference>
<feature type="compositionally biased region" description="Basic and acidic residues" evidence="1">
    <location>
        <begin position="195"/>
        <end position="211"/>
    </location>
</feature>
<dbReference type="PROSITE" id="PS50106">
    <property type="entry name" value="PDZ"/>
    <property type="match status" value="1"/>
</dbReference>
<dbReference type="InterPro" id="IPR001478">
    <property type="entry name" value="PDZ"/>
</dbReference>
<comment type="caution">
    <text evidence="4">The sequence shown here is derived from an EMBL/GenBank/DDBJ whole genome shotgun (WGS) entry which is preliminary data.</text>
</comment>
<evidence type="ECO:0000313" key="4">
    <source>
        <dbReference type="EMBL" id="KAF7269676.1"/>
    </source>
</evidence>
<feature type="compositionally biased region" description="Polar residues" evidence="1">
    <location>
        <begin position="2214"/>
        <end position="2228"/>
    </location>
</feature>
<dbReference type="CDD" id="cd15471">
    <property type="entry name" value="Myo5p-like_CBD_afadin"/>
    <property type="match status" value="1"/>
</dbReference>
<feature type="compositionally biased region" description="Polar residues" evidence="1">
    <location>
        <begin position="1657"/>
        <end position="1678"/>
    </location>
</feature>
<dbReference type="PANTHER" id="PTHR10398">
    <property type="entry name" value="AFADIN"/>
    <property type="match status" value="1"/>
</dbReference>
<feature type="domain" description="Dilute" evidence="3">
    <location>
        <begin position="294"/>
        <end position="527"/>
    </location>
</feature>
<keyword evidence="5" id="KW-1185">Reference proteome</keyword>
<dbReference type="PROSITE" id="PS51126">
    <property type="entry name" value="DILUTE"/>
    <property type="match status" value="1"/>
</dbReference>
<dbReference type="FunFam" id="2.30.42.10:FF:000032">
    <property type="entry name" value="Afadin isoform A"/>
    <property type="match status" value="1"/>
</dbReference>
<dbReference type="OrthoDB" id="6260541at2759"/>
<feature type="compositionally biased region" description="Low complexity" evidence="1">
    <location>
        <begin position="1527"/>
        <end position="1541"/>
    </location>
</feature>
<evidence type="ECO:0000259" key="2">
    <source>
        <dbReference type="PROSITE" id="PS50106"/>
    </source>
</evidence>
<dbReference type="GO" id="GO:0050839">
    <property type="term" value="F:cell adhesion molecule binding"/>
    <property type="evidence" value="ECO:0007669"/>
    <property type="project" value="TreeGrafter"/>
</dbReference>